<sequence>MACEEPREPGAGVAHTPARSALTRLTGNGNGGPCGKDDCPNIYRTAAGSILVQGNVSSAFAPPRGEGLVEIPESVLREAVHALGR</sequence>
<dbReference type="Proteomes" id="UP001596222">
    <property type="component" value="Unassembled WGS sequence"/>
</dbReference>
<organism evidence="2 3">
    <name type="scientific">Streptomyces aureoversilis</name>
    <dbReference type="NCBI Taxonomy" id="67277"/>
    <lineage>
        <taxon>Bacteria</taxon>
        <taxon>Bacillati</taxon>
        <taxon>Actinomycetota</taxon>
        <taxon>Actinomycetes</taxon>
        <taxon>Kitasatosporales</taxon>
        <taxon>Streptomycetaceae</taxon>
        <taxon>Streptomyces</taxon>
    </lineage>
</organism>
<accession>A0ABW0A6B0</accession>
<keyword evidence="3" id="KW-1185">Reference proteome</keyword>
<dbReference type="RefSeq" id="WP_382048000.1">
    <property type="nucleotide sequence ID" value="NZ_JBHSKJ010000019.1"/>
</dbReference>
<dbReference type="EMBL" id="JBHSKJ010000019">
    <property type="protein sequence ID" value="MFC5148531.1"/>
    <property type="molecule type" value="Genomic_DNA"/>
</dbReference>
<evidence type="ECO:0000313" key="3">
    <source>
        <dbReference type="Proteomes" id="UP001596222"/>
    </source>
</evidence>
<comment type="caution">
    <text evidence="2">The sequence shown here is derived from an EMBL/GenBank/DDBJ whole genome shotgun (WGS) entry which is preliminary data.</text>
</comment>
<protein>
    <submittedName>
        <fullName evidence="2">Uncharacterized protein</fullName>
    </submittedName>
</protein>
<evidence type="ECO:0000313" key="2">
    <source>
        <dbReference type="EMBL" id="MFC5148531.1"/>
    </source>
</evidence>
<evidence type="ECO:0000256" key="1">
    <source>
        <dbReference type="SAM" id="MobiDB-lite"/>
    </source>
</evidence>
<proteinExistence type="predicted"/>
<reference evidence="3" key="1">
    <citation type="journal article" date="2019" name="Int. J. Syst. Evol. Microbiol.">
        <title>The Global Catalogue of Microorganisms (GCM) 10K type strain sequencing project: providing services to taxonomists for standard genome sequencing and annotation.</title>
        <authorList>
            <consortium name="The Broad Institute Genomics Platform"/>
            <consortium name="The Broad Institute Genome Sequencing Center for Infectious Disease"/>
            <person name="Wu L."/>
            <person name="Ma J."/>
        </authorList>
    </citation>
    <scope>NUCLEOTIDE SEQUENCE [LARGE SCALE GENOMIC DNA]</scope>
    <source>
        <strain evidence="3">CGMCC 4.1641</strain>
    </source>
</reference>
<name>A0ABW0A6B0_9ACTN</name>
<feature type="region of interest" description="Disordered" evidence="1">
    <location>
        <begin position="1"/>
        <end position="34"/>
    </location>
</feature>
<gene>
    <name evidence="2" type="ORF">ACFPP6_28080</name>
</gene>